<keyword evidence="2" id="KW-1185">Reference proteome</keyword>
<protein>
    <submittedName>
        <fullName evidence="1">Uncharacterized protein</fullName>
    </submittedName>
</protein>
<name>A0ACB7S090_HYAAI</name>
<evidence type="ECO:0000313" key="2">
    <source>
        <dbReference type="Proteomes" id="UP000821845"/>
    </source>
</evidence>
<accession>A0ACB7S090</accession>
<evidence type="ECO:0000313" key="1">
    <source>
        <dbReference type="EMBL" id="KAH6927477.1"/>
    </source>
</evidence>
<gene>
    <name evidence="1" type="ORF">HPB50_004528</name>
</gene>
<sequence>MEPLMDQHADSYLSYLRVPKCEPTLEYLDQLIRVHLERVAFENLDLLLNRRVSLDAEDVLSKITGRGRGGSCFELNSLFCRLLKSLGFSVSLRVTRRRLATPDDSGQRTRISHMVLLVELAYGERYIVDVGGVLCGLHRALPLVGDAAPFRVSGMDTTKSIDVLVPTADGSWKVMYVVEPYDLDWLDFRVIQWYSSTHPDSAVRRNLLVGRRSPRADGCWLRIVNERFVRWSPARGVVDRRVMRDENEILNVLRTEFGLNLSAADDVESMRVRLREVLENTKLGKNWLSNQLLWPEI</sequence>
<dbReference type="EMBL" id="CM023486">
    <property type="protein sequence ID" value="KAH6927477.1"/>
    <property type="molecule type" value="Genomic_DNA"/>
</dbReference>
<proteinExistence type="predicted"/>
<comment type="caution">
    <text evidence="1">The sequence shown here is derived from an EMBL/GenBank/DDBJ whole genome shotgun (WGS) entry which is preliminary data.</text>
</comment>
<reference evidence="1" key="1">
    <citation type="submission" date="2020-05" db="EMBL/GenBank/DDBJ databases">
        <title>Large-scale comparative analyses of tick genomes elucidate their genetic diversity and vector capacities.</title>
        <authorList>
            <person name="Jia N."/>
            <person name="Wang J."/>
            <person name="Shi W."/>
            <person name="Du L."/>
            <person name="Sun Y."/>
            <person name="Zhan W."/>
            <person name="Jiang J."/>
            <person name="Wang Q."/>
            <person name="Zhang B."/>
            <person name="Ji P."/>
            <person name="Sakyi L.B."/>
            <person name="Cui X."/>
            <person name="Yuan T."/>
            <person name="Jiang B."/>
            <person name="Yang W."/>
            <person name="Lam T.T.-Y."/>
            <person name="Chang Q."/>
            <person name="Ding S."/>
            <person name="Wang X."/>
            <person name="Zhu J."/>
            <person name="Ruan X."/>
            <person name="Zhao L."/>
            <person name="Wei J."/>
            <person name="Que T."/>
            <person name="Du C."/>
            <person name="Cheng J."/>
            <person name="Dai P."/>
            <person name="Han X."/>
            <person name="Huang E."/>
            <person name="Gao Y."/>
            <person name="Liu J."/>
            <person name="Shao H."/>
            <person name="Ye R."/>
            <person name="Li L."/>
            <person name="Wei W."/>
            <person name="Wang X."/>
            <person name="Wang C."/>
            <person name="Yang T."/>
            <person name="Huo Q."/>
            <person name="Li W."/>
            <person name="Guo W."/>
            <person name="Chen H."/>
            <person name="Zhou L."/>
            <person name="Ni X."/>
            <person name="Tian J."/>
            <person name="Zhou Y."/>
            <person name="Sheng Y."/>
            <person name="Liu T."/>
            <person name="Pan Y."/>
            <person name="Xia L."/>
            <person name="Li J."/>
            <person name="Zhao F."/>
            <person name="Cao W."/>
        </authorList>
    </citation>
    <scope>NUCLEOTIDE SEQUENCE</scope>
    <source>
        <strain evidence="1">Hyas-2018</strain>
    </source>
</reference>
<dbReference type="Proteomes" id="UP000821845">
    <property type="component" value="Chromosome 6"/>
</dbReference>
<organism evidence="1 2">
    <name type="scientific">Hyalomma asiaticum</name>
    <name type="common">Tick</name>
    <dbReference type="NCBI Taxonomy" id="266040"/>
    <lineage>
        <taxon>Eukaryota</taxon>
        <taxon>Metazoa</taxon>
        <taxon>Ecdysozoa</taxon>
        <taxon>Arthropoda</taxon>
        <taxon>Chelicerata</taxon>
        <taxon>Arachnida</taxon>
        <taxon>Acari</taxon>
        <taxon>Parasitiformes</taxon>
        <taxon>Ixodida</taxon>
        <taxon>Ixodoidea</taxon>
        <taxon>Ixodidae</taxon>
        <taxon>Hyalomminae</taxon>
        <taxon>Hyalomma</taxon>
    </lineage>
</organism>